<evidence type="ECO:0000256" key="2">
    <source>
        <dbReference type="ARBA" id="ARBA00022692"/>
    </source>
</evidence>
<protein>
    <submittedName>
        <fullName evidence="5">Uncharacterized conserved protein, DUF697 family</fullName>
    </submittedName>
</protein>
<gene>
    <name evidence="5" type="ORF">SAMN04488121_102274</name>
</gene>
<reference evidence="5 6" key="1">
    <citation type="submission" date="2016-10" db="EMBL/GenBank/DDBJ databases">
        <authorList>
            <person name="de Groot N.N."/>
        </authorList>
    </citation>
    <scope>NUCLEOTIDE SEQUENCE [LARGE SCALE GENOMIC DNA]</scope>
    <source>
        <strain evidence="5 6">DSM 527</strain>
    </source>
</reference>
<evidence type="ECO:0000256" key="4">
    <source>
        <dbReference type="ARBA" id="ARBA00023136"/>
    </source>
</evidence>
<proteinExistence type="predicted"/>
<comment type="subcellular location">
    <subcellularLocation>
        <location evidence="1">Membrane</location>
        <topology evidence="1">Multi-pass membrane protein</topology>
    </subcellularLocation>
</comment>
<dbReference type="Pfam" id="PF05128">
    <property type="entry name" value="DUF697"/>
    <property type="match status" value="1"/>
</dbReference>
<dbReference type="InterPro" id="IPR021147">
    <property type="entry name" value="DUF697"/>
</dbReference>
<evidence type="ECO:0000313" key="5">
    <source>
        <dbReference type="EMBL" id="SDF56117.1"/>
    </source>
</evidence>
<evidence type="ECO:0000313" key="6">
    <source>
        <dbReference type="Proteomes" id="UP000199045"/>
    </source>
</evidence>
<dbReference type="OrthoDB" id="980719at2"/>
<name>A0A1G7M2Y8_CHIFI</name>
<keyword evidence="2" id="KW-0812">Transmembrane</keyword>
<organism evidence="5 6">
    <name type="scientific">Chitinophaga filiformis</name>
    <name type="common">Myxococcus filiformis</name>
    <name type="synonym">Flexibacter filiformis</name>
    <dbReference type="NCBI Taxonomy" id="104663"/>
    <lineage>
        <taxon>Bacteria</taxon>
        <taxon>Pseudomonadati</taxon>
        <taxon>Bacteroidota</taxon>
        <taxon>Chitinophagia</taxon>
        <taxon>Chitinophagales</taxon>
        <taxon>Chitinophagaceae</taxon>
        <taxon>Chitinophaga</taxon>
    </lineage>
</organism>
<keyword evidence="4" id="KW-0472">Membrane</keyword>
<sequence length="184" mass="19147">MVENQQVEVATAEKADARAIIKKHVLISMGVGAVPIPMVDVAAVTGVQLSMISKLAKAHGVQFAEDLGKSLLASLVGGVGSKALVTGFIGSAIKAIPVVGSAIGAVTFPAFAGATTYAVGKVFDRHFAEGGTMLDFKPAAVKDYFSDELDKGKEVVTNITKTVKKPFTRGKSVRDTDLPESETI</sequence>
<dbReference type="GO" id="GO:0016020">
    <property type="term" value="C:membrane"/>
    <property type="evidence" value="ECO:0007669"/>
    <property type="project" value="UniProtKB-SubCell"/>
</dbReference>
<accession>A0A1G7M2Y8</accession>
<dbReference type="RefSeq" id="WP_089830497.1">
    <property type="nucleotide sequence ID" value="NZ_FNBN01000002.1"/>
</dbReference>
<dbReference type="Proteomes" id="UP000199045">
    <property type="component" value="Unassembled WGS sequence"/>
</dbReference>
<keyword evidence="3" id="KW-1133">Transmembrane helix</keyword>
<dbReference type="STRING" id="104663.SAMN04488121_102274"/>
<evidence type="ECO:0000256" key="1">
    <source>
        <dbReference type="ARBA" id="ARBA00004141"/>
    </source>
</evidence>
<dbReference type="EMBL" id="FNBN01000002">
    <property type="protein sequence ID" value="SDF56117.1"/>
    <property type="molecule type" value="Genomic_DNA"/>
</dbReference>
<evidence type="ECO:0000256" key="3">
    <source>
        <dbReference type="ARBA" id="ARBA00022989"/>
    </source>
</evidence>
<dbReference type="AlphaFoldDB" id="A0A1G7M2Y8"/>